<dbReference type="GO" id="GO:0000724">
    <property type="term" value="P:double-strand break repair via homologous recombination"/>
    <property type="evidence" value="ECO:0007669"/>
    <property type="project" value="InterPro"/>
</dbReference>
<comment type="caution">
    <text evidence="2">The sequence shown here is derived from an EMBL/GenBank/DDBJ whole genome shotgun (WGS) entry which is preliminary data.</text>
</comment>
<dbReference type="AlphaFoldDB" id="A0AAE0C342"/>
<accession>A0AAE0C342</accession>
<dbReference type="GO" id="GO:0005657">
    <property type="term" value="C:replication fork"/>
    <property type="evidence" value="ECO:0007669"/>
    <property type="project" value="InterPro"/>
</dbReference>
<gene>
    <name evidence="2" type="ORF">CYMTET_43019</name>
</gene>
<organism evidence="2 3">
    <name type="scientific">Cymbomonas tetramitiformis</name>
    <dbReference type="NCBI Taxonomy" id="36881"/>
    <lineage>
        <taxon>Eukaryota</taxon>
        <taxon>Viridiplantae</taxon>
        <taxon>Chlorophyta</taxon>
        <taxon>Pyramimonadophyceae</taxon>
        <taxon>Pyramimonadales</taxon>
        <taxon>Pyramimonadaceae</taxon>
        <taxon>Cymbomonas</taxon>
    </lineage>
</organism>
<proteinExistence type="predicted"/>
<dbReference type="Proteomes" id="UP001190700">
    <property type="component" value="Unassembled WGS sequence"/>
</dbReference>
<dbReference type="InterPro" id="IPR030547">
    <property type="entry name" value="XRCC2"/>
</dbReference>
<feature type="non-terminal residue" evidence="2">
    <location>
        <position position="1"/>
    </location>
</feature>
<feature type="region of interest" description="Disordered" evidence="1">
    <location>
        <begin position="174"/>
        <end position="193"/>
    </location>
</feature>
<reference evidence="2 3" key="1">
    <citation type="journal article" date="2015" name="Genome Biol. Evol.">
        <title>Comparative Genomics of a Bacterivorous Green Alga Reveals Evolutionary Causalities and Consequences of Phago-Mixotrophic Mode of Nutrition.</title>
        <authorList>
            <person name="Burns J.A."/>
            <person name="Paasch A."/>
            <person name="Narechania A."/>
            <person name="Kim E."/>
        </authorList>
    </citation>
    <scope>NUCLEOTIDE SEQUENCE [LARGE SCALE GENOMIC DNA]</scope>
    <source>
        <strain evidence="2 3">PLY_AMNH</strain>
    </source>
</reference>
<dbReference type="EMBL" id="LGRX02028928">
    <property type="protein sequence ID" value="KAK3247483.1"/>
    <property type="molecule type" value="Genomic_DNA"/>
</dbReference>
<sequence>VLTHRINEAQAAHCRPSRATATEEADRVFTQCLQRFWLVRCGSSFEFLAALHGSKKYIDAMQANGSSPRMLIVDGIGAHYWVDRATRSTPLPATDMQPAARTVPPLNLQNIFSAVTVMMRDLAKDHRLSIMASKASISGAAPEGNPHGGSAAHRDFLPITWREYVTHRLILHPPVPNEVPTPAAGSRNPETRNSRCNVYRAQWEAPPHDKISHFRITTSGLTTAV</sequence>
<protein>
    <submittedName>
        <fullName evidence="2">DNA repair protein xrcc2</fullName>
    </submittedName>
</protein>
<dbReference type="Gene3D" id="3.40.50.300">
    <property type="entry name" value="P-loop containing nucleotide triphosphate hydrolases"/>
    <property type="match status" value="1"/>
</dbReference>
<dbReference type="PANTHER" id="PTHR46644:SF2">
    <property type="entry name" value="DNA REPAIR PROTEIN XRCC2"/>
    <property type="match status" value="1"/>
</dbReference>
<dbReference type="InterPro" id="IPR027417">
    <property type="entry name" value="P-loop_NTPase"/>
</dbReference>
<keyword evidence="3" id="KW-1185">Reference proteome</keyword>
<name>A0AAE0C342_9CHLO</name>
<evidence type="ECO:0000313" key="3">
    <source>
        <dbReference type="Proteomes" id="UP001190700"/>
    </source>
</evidence>
<dbReference type="GO" id="GO:0033063">
    <property type="term" value="C:Rad51B-Rad51C-Rad51D-XRCC2 complex"/>
    <property type="evidence" value="ECO:0007669"/>
    <property type="project" value="InterPro"/>
</dbReference>
<dbReference type="PANTHER" id="PTHR46644">
    <property type="entry name" value="DNA REPAIR PROTEIN XRCC2"/>
    <property type="match status" value="1"/>
</dbReference>
<evidence type="ECO:0000256" key="1">
    <source>
        <dbReference type="SAM" id="MobiDB-lite"/>
    </source>
</evidence>
<evidence type="ECO:0000313" key="2">
    <source>
        <dbReference type="EMBL" id="KAK3247483.1"/>
    </source>
</evidence>